<dbReference type="Gene3D" id="2.70.20.10">
    <property type="entry name" value="Topoisomerase I, domain 3"/>
    <property type="match status" value="1"/>
</dbReference>
<accession>A0A2Z3KGJ3</accession>
<dbReference type="InterPro" id="IPR013824">
    <property type="entry name" value="Topo_IA_cen_sub1"/>
</dbReference>
<dbReference type="AlphaFoldDB" id="A0A2Z3KGJ3"/>
<evidence type="ECO:0000256" key="3">
    <source>
        <dbReference type="ARBA" id="ARBA00012891"/>
    </source>
</evidence>
<evidence type="ECO:0000256" key="9">
    <source>
        <dbReference type="ARBA" id="ARBA00032235"/>
    </source>
</evidence>
<dbReference type="Pfam" id="PF01751">
    <property type="entry name" value="Toprim"/>
    <property type="match status" value="1"/>
</dbReference>
<comment type="similarity">
    <text evidence="2">Belongs to the type IA topoisomerase family.</text>
</comment>
<proteinExistence type="inferred from homology"/>
<dbReference type="InterPro" id="IPR013825">
    <property type="entry name" value="Topo_IA_cen_sub2"/>
</dbReference>
<evidence type="ECO:0000256" key="4">
    <source>
        <dbReference type="ARBA" id="ARBA00023029"/>
    </source>
</evidence>
<dbReference type="EC" id="5.6.2.1" evidence="3"/>
<evidence type="ECO:0000313" key="12">
    <source>
        <dbReference type="EMBL" id="AWN66536.1"/>
    </source>
</evidence>
<evidence type="ECO:0000256" key="10">
    <source>
        <dbReference type="ARBA" id="ARBA00032877"/>
    </source>
</evidence>
<dbReference type="Proteomes" id="UP000245919">
    <property type="component" value="Chromosome"/>
</dbReference>
<evidence type="ECO:0000256" key="2">
    <source>
        <dbReference type="ARBA" id="ARBA00009446"/>
    </source>
</evidence>
<dbReference type="InterPro" id="IPR000380">
    <property type="entry name" value="Topo_IA"/>
</dbReference>
<dbReference type="PRINTS" id="PR00417">
    <property type="entry name" value="PRTPISMRASEI"/>
</dbReference>
<dbReference type="InterPro" id="IPR003602">
    <property type="entry name" value="Topo_IA_DNA-bd_dom"/>
</dbReference>
<dbReference type="SMART" id="SM00436">
    <property type="entry name" value="TOP1Bc"/>
    <property type="match status" value="1"/>
</dbReference>
<organism evidence="12 13">
    <name type="scientific">Lactococcus lactis subsp. lactis</name>
    <name type="common">Streptococcus lactis</name>
    <dbReference type="NCBI Taxonomy" id="1360"/>
    <lineage>
        <taxon>Bacteria</taxon>
        <taxon>Bacillati</taxon>
        <taxon>Bacillota</taxon>
        <taxon>Bacilli</taxon>
        <taxon>Lactobacillales</taxon>
        <taxon>Streptococcaceae</taxon>
        <taxon>Lactococcus</taxon>
    </lineage>
</organism>
<evidence type="ECO:0000313" key="13">
    <source>
        <dbReference type="Proteomes" id="UP000245919"/>
    </source>
</evidence>
<dbReference type="Gene3D" id="1.10.290.10">
    <property type="entry name" value="Topoisomerase I, domain 4"/>
    <property type="match status" value="1"/>
</dbReference>
<gene>
    <name evidence="12" type="ORF">LL14B4_10260</name>
</gene>
<keyword evidence="5" id="KW-0238">DNA-binding</keyword>
<dbReference type="GO" id="GO:0043597">
    <property type="term" value="C:cytoplasmic replication fork"/>
    <property type="evidence" value="ECO:0007669"/>
    <property type="project" value="TreeGrafter"/>
</dbReference>
<keyword evidence="6" id="KW-0413">Isomerase</keyword>
<dbReference type="GO" id="GO:0003917">
    <property type="term" value="F:DNA topoisomerase type I (single strand cut, ATP-independent) activity"/>
    <property type="evidence" value="ECO:0007669"/>
    <property type="project" value="UniProtKB-EC"/>
</dbReference>
<dbReference type="InterPro" id="IPR003601">
    <property type="entry name" value="Topo_IA_2"/>
</dbReference>
<dbReference type="Pfam" id="PF01131">
    <property type="entry name" value="Topoisom_bac"/>
    <property type="match status" value="1"/>
</dbReference>
<evidence type="ECO:0000256" key="8">
    <source>
        <dbReference type="ARBA" id="ARBA00031985"/>
    </source>
</evidence>
<protein>
    <recommendedName>
        <fullName evidence="3">DNA topoisomerase</fullName>
        <ecNumber evidence="3">5.6.2.1</ecNumber>
    </recommendedName>
    <alternativeName>
        <fullName evidence="10">Omega-protein</fullName>
    </alternativeName>
    <alternativeName>
        <fullName evidence="9">Relaxing enzyme</fullName>
    </alternativeName>
    <alternativeName>
        <fullName evidence="7">Swivelase</fullName>
    </alternativeName>
    <alternativeName>
        <fullName evidence="8">Untwisting enzyme</fullName>
    </alternativeName>
</protein>
<dbReference type="SMART" id="SM00437">
    <property type="entry name" value="TOP1Ac"/>
    <property type="match status" value="1"/>
</dbReference>
<evidence type="ECO:0000256" key="1">
    <source>
        <dbReference type="ARBA" id="ARBA00000213"/>
    </source>
</evidence>
<dbReference type="GO" id="GO:0006281">
    <property type="term" value="P:DNA repair"/>
    <property type="evidence" value="ECO:0007669"/>
    <property type="project" value="TreeGrafter"/>
</dbReference>
<dbReference type="InterPro" id="IPR013497">
    <property type="entry name" value="Topo_IA_cen"/>
</dbReference>
<dbReference type="PANTHER" id="PTHR11390">
    <property type="entry name" value="PROKARYOTIC DNA TOPOISOMERASE"/>
    <property type="match status" value="1"/>
</dbReference>
<dbReference type="InterPro" id="IPR006171">
    <property type="entry name" value="TOPRIM_dom"/>
</dbReference>
<name>A0A2Z3KGJ3_LACLL</name>
<dbReference type="GeneID" id="89634163"/>
<dbReference type="Gene3D" id="3.40.50.140">
    <property type="match status" value="1"/>
</dbReference>
<dbReference type="SUPFAM" id="SSF56712">
    <property type="entry name" value="Prokaryotic type I DNA topoisomerase"/>
    <property type="match status" value="1"/>
</dbReference>
<dbReference type="EMBL" id="CP028160">
    <property type="protein sequence ID" value="AWN66536.1"/>
    <property type="molecule type" value="Genomic_DNA"/>
</dbReference>
<evidence type="ECO:0000256" key="5">
    <source>
        <dbReference type="ARBA" id="ARBA00023125"/>
    </source>
</evidence>
<dbReference type="RefSeq" id="WP_109991225.1">
    <property type="nucleotide sequence ID" value="NZ_CP028160.1"/>
</dbReference>
<keyword evidence="4" id="KW-0799">Topoisomerase</keyword>
<evidence type="ECO:0000256" key="6">
    <source>
        <dbReference type="ARBA" id="ARBA00023235"/>
    </source>
</evidence>
<dbReference type="GO" id="GO:0003677">
    <property type="term" value="F:DNA binding"/>
    <property type="evidence" value="ECO:0007669"/>
    <property type="project" value="UniProtKB-KW"/>
</dbReference>
<feature type="domain" description="Topo IA-type catalytic" evidence="11">
    <location>
        <begin position="171"/>
        <end position="599"/>
    </location>
</feature>
<dbReference type="PROSITE" id="PS52039">
    <property type="entry name" value="TOPO_IA_2"/>
    <property type="match status" value="1"/>
</dbReference>
<evidence type="ECO:0000259" key="11">
    <source>
        <dbReference type="PROSITE" id="PS52039"/>
    </source>
</evidence>
<evidence type="ECO:0000256" key="7">
    <source>
        <dbReference type="ARBA" id="ARBA00030003"/>
    </source>
</evidence>
<dbReference type="PANTHER" id="PTHR11390:SF21">
    <property type="entry name" value="DNA TOPOISOMERASE 3-ALPHA"/>
    <property type="match status" value="1"/>
</dbReference>
<sequence>MVNLFILCEKNTQQANPFAKALLGRVNRNSDGFYEGTWRRNNVIIGYLGGHLYEQFQPGDYSSSWSAREAKPQDLVKAQPLIPNEWKIKEKKGKVGKQTIHELLMKVKKWGNQAQEIYLATDPDREGTLLGQEVLRELGLMDKVTKRVYVNDMAESQIRKSFEQAQEIENDYLLYQAGLERQRVDWLGGIASFALIKSENMLKGRKQKGTGSIGRVKSGVAIFIHQVNERIDNWDENAPENNKYGIVMKTSDGLILKSERQAPREAQAESWVKKHEQTTQAMVETKDSLRQVNAPMFFQLSDIQAWAKQNKIQKNIMPFLNNLALKGYITYPRTAINVISKSFRDENLVPNAENVKGLLKLNIELPNKTTFDKPWINNTKVKNAGHTANVYGDNVPTEAALQGLEPEEQQLYRIISLRTLGPMMPKGVDKVRQYFSQIDDMPFKASCSAIDKKGWRAITELIKSQKKESGETVFLDGGLKEITFEVERIKRHPPVRITRANLPKLMEKYGLGTPATQENIIKEMIEYKQIKFNGKYFEVTEVGKMLVFNQPLYTFESTKELGKMLLDIQGLGESDQPIPAGTAVNLLAKEISKWREELLPKLPETMSFFDAYEQKEKVSMSTPKGKEIKFNQEFFGHKFSKEECEQLLAGKEITFKGNNGKPVVGSLKRQKYKGKSFWGFMPNWDKEKYGKARGI</sequence>
<dbReference type="GO" id="GO:0006310">
    <property type="term" value="P:DNA recombination"/>
    <property type="evidence" value="ECO:0007669"/>
    <property type="project" value="TreeGrafter"/>
</dbReference>
<comment type="catalytic activity">
    <reaction evidence="1">
        <text>ATP-independent breakage of single-stranded DNA, followed by passage and rejoining.</text>
        <dbReference type="EC" id="5.6.2.1"/>
    </reaction>
</comment>
<dbReference type="GO" id="GO:0006265">
    <property type="term" value="P:DNA topological change"/>
    <property type="evidence" value="ECO:0007669"/>
    <property type="project" value="InterPro"/>
</dbReference>
<dbReference type="InterPro" id="IPR023405">
    <property type="entry name" value="Topo_IA_core_domain"/>
</dbReference>
<reference evidence="12 13" key="1">
    <citation type="submission" date="2018-03" db="EMBL/GenBank/DDBJ databases">
        <title>Genome sequence of Lactococcus lactis strain 14B4 from almond drupe.</title>
        <authorList>
            <person name="Tran T.D."/>
            <person name="McGarvey J.A."/>
            <person name="Huynh S."/>
            <person name="Parker C.T."/>
        </authorList>
    </citation>
    <scope>NUCLEOTIDE SEQUENCE [LARGE SCALE GENOMIC DNA]</scope>
    <source>
        <strain evidence="12 13">14B4</strain>
    </source>
</reference>
<dbReference type="InterPro" id="IPR013826">
    <property type="entry name" value="Topo_IA_cen_sub3"/>
</dbReference>
<dbReference type="Gene3D" id="1.10.460.10">
    <property type="entry name" value="Topoisomerase I, domain 2"/>
    <property type="match status" value="1"/>
</dbReference>